<proteinExistence type="predicted"/>
<keyword evidence="1" id="KW-0808">Transferase</keyword>
<dbReference type="GO" id="GO:0016740">
    <property type="term" value="F:transferase activity"/>
    <property type="evidence" value="ECO:0007669"/>
    <property type="project" value="UniProtKB-KW"/>
</dbReference>
<reference evidence="1 2" key="1">
    <citation type="submission" date="2018-03" db="EMBL/GenBank/DDBJ databases">
        <title>The ancient ancestry and fast evolution of plastids.</title>
        <authorList>
            <person name="Moore K.R."/>
            <person name="Magnabosco C."/>
            <person name="Momper L."/>
            <person name="Gold D.A."/>
            <person name="Bosak T."/>
            <person name="Fournier G.P."/>
        </authorList>
    </citation>
    <scope>NUCLEOTIDE SEQUENCE [LARGE SCALE GENOMIC DNA]</scope>
    <source>
        <strain evidence="1 2">CCALA 037</strain>
    </source>
</reference>
<accession>A0A2T1GJE6</accession>
<dbReference type="InterPro" id="IPR051239">
    <property type="entry name" value="2'-dNMP_N-hydrolase"/>
</dbReference>
<keyword evidence="2" id="KW-1185">Reference proteome</keyword>
<dbReference type="AlphaFoldDB" id="A0A2T1GJE6"/>
<dbReference type="SUPFAM" id="SSF52309">
    <property type="entry name" value="N-(deoxy)ribosyltransferase-like"/>
    <property type="match status" value="1"/>
</dbReference>
<dbReference type="Gene3D" id="3.40.50.450">
    <property type="match status" value="1"/>
</dbReference>
<dbReference type="GO" id="GO:0070694">
    <property type="term" value="F:5-hydroxymethyl-dUMP N-hydrolase activity"/>
    <property type="evidence" value="ECO:0007669"/>
    <property type="project" value="TreeGrafter"/>
</dbReference>
<dbReference type="PANTHER" id="PTHR15364:SF0">
    <property type="entry name" value="2'-DEOXYNUCLEOSIDE 5'-PHOSPHATE N-HYDROLASE 1"/>
    <property type="match status" value="1"/>
</dbReference>
<organism evidence="1 2">
    <name type="scientific">Chamaesiphon polymorphus CCALA 037</name>
    <dbReference type="NCBI Taxonomy" id="2107692"/>
    <lineage>
        <taxon>Bacteria</taxon>
        <taxon>Bacillati</taxon>
        <taxon>Cyanobacteriota</taxon>
        <taxon>Cyanophyceae</taxon>
        <taxon>Gomontiellales</taxon>
        <taxon>Chamaesiphonaceae</taxon>
        <taxon>Chamaesiphon</taxon>
    </lineage>
</organism>
<dbReference type="InterPro" id="IPR007710">
    <property type="entry name" value="Nucleoside_deoxyribTrfase"/>
</dbReference>
<dbReference type="Proteomes" id="UP000238937">
    <property type="component" value="Unassembled WGS sequence"/>
</dbReference>
<dbReference type="Pfam" id="PF05014">
    <property type="entry name" value="Nuc_deoxyrib_tr"/>
    <property type="match status" value="1"/>
</dbReference>
<dbReference type="PANTHER" id="PTHR15364">
    <property type="entry name" value="2'-DEOXYNUCLEOSIDE 5'-PHOSPHATE N-HYDROLASE 1"/>
    <property type="match status" value="1"/>
</dbReference>
<evidence type="ECO:0000313" key="1">
    <source>
        <dbReference type="EMBL" id="PSB57927.1"/>
    </source>
</evidence>
<dbReference type="EMBL" id="PVWO01000055">
    <property type="protein sequence ID" value="PSB57927.1"/>
    <property type="molecule type" value="Genomic_DNA"/>
</dbReference>
<evidence type="ECO:0000313" key="2">
    <source>
        <dbReference type="Proteomes" id="UP000238937"/>
    </source>
</evidence>
<dbReference type="OrthoDB" id="397706at2"/>
<dbReference type="GO" id="GO:0009159">
    <property type="term" value="P:deoxyribonucleoside monophosphate catabolic process"/>
    <property type="evidence" value="ECO:0007669"/>
    <property type="project" value="TreeGrafter"/>
</dbReference>
<gene>
    <name evidence="1" type="ORF">C7B77_06585</name>
</gene>
<sequence length="144" mass="15659">MQQTDIITRQHIYLAAPLFTKGERDFNLSVSEYLTANGYRVFLPQQECENAEGEDIYKTCLDGLRSAAIVIAIVDGADADSGTCWECGYAVSQGIPVIAVRTDFRGSGDTKGFNAMIYYSAAKVIDGSDRFLEEILSALQGLAA</sequence>
<comment type="caution">
    <text evidence="1">The sequence shown here is derived from an EMBL/GenBank/DDBJ whole genome shotgun (WGS) entry which is preliminary data.</text>
</comment>
<name>A0A2T1GJE6_9CYAN</name>
<protein>
    <submittedName>
        <fullName evidence="1">Nucleoside 2-deoxyribosyltransferase</fullName>
    </submittedName>
</protein>